<proteinExistence type="predicted"/>
<evidence type="ECO:0000313" key="3">
    <source>
        <dbReference type="EMBL" id="KAG0493233.1"/>
    </source>
</evidence>
<sequence>MMDRTLWYPLDKLNAVVPSNQTKLCTLALVAFDDKVSMYFPSPTSAFSSRPHFPSAKKIPSSSSGGLNPSSSPESSYGSTASAIGSMVTSPHRSSRSRFLDHRFKTFFNHGDHGSLPGLRSALFLNLGFISLITPAYCRASEYKGQRLPLRSIPSLP</sequence>
<evidence type="ECO:0000313" key="5">
    <source>
        <dbReference type="Proteomes" id="UP000639772"/>
    </source>
</evidence>
<dbReference type="Proteomes" id="UP000639772">
    <property type="component" value="Unassembled WGS sequence"/>
</dbReference>
<comment type="caution">
    <text evidence="3">The sequence shown here is derived from an EMBL/GenBank/DDBJ whole genome shotgun (WGS) entry which is preliminary data.</text>
</comment>
<evidence type="ECO:0000313" key="4">
    <source>
        <dbReference type="Proteomes" id="UP000636800"/>
    </source>
</evidence>
<reference evidence="4 5" key="1">
    <citation type="journal article" date="2020" name="Nat. Food">
        <title>A phased Vanilla planifolia genome enables genetic improvement of flavour and production.</title>
        <authorList>
            <person name="Hasing T."/>
            <person name="Tang H."/>
            <person name="Brym M."/>
            <person name="Khazi F."/>
            <person name="Huang T."/>
            <person name="Chambers A.H."/>
        </authorList>
    </citation>
    <scope>NUCLEOTIDE SEQUENCE [LARGE SCALE GENOMIC DNA]</scope>
    <source>
        <tissue evidence="3">Leaf</tissue>
    </source>
</reference>
<dbReference type="EMBL" id="JADCNM010000002">
    <property type="protein sequence ID" value="KAG0493233.1"/>
    <property type="molecule type" value="Genomic_DNA"/>
</dbReference>
<dbReference type="AlphaFoldDB" id="A0A835RWB5"/>
<feature type="region of interest" description="Disordered" evidence="1">
    <location>
        <begin position="45"/>
        <end position="93"/>
    </location>
</feature>
<protein>
    <submittedName>
        <fullName evidence="3">Uncharacterized protein</fullName>
    </submittedName>
</protein>
<feature type="compositionally biased region" description="Low complexity" evidence="1">
    <location>
        <begin position="60"/>
        <end position="82"/>
    </location>
</feature>
<keyword evidence="4" id="KW-1185">Reference proteome</keyword>
<evidence type="ECO:0000256" key="1">
    <source>
        <dbReference type="SAM" id="MobiDB-lite"/>
    </source>
</evidence>
<organism evidence="3 5">
    <name type="scientific">Vanilla planifolia</name>
    <name type="common">Vanilla</name>
    <dbReference type="NCBI Taxonomy" id="51239"/>
    <lineage>
        <taxon>Eukaryota</taxon>
        <taxon>Viridiplantae</taxon>
        <taxon>Streptophyta</taxon>
        <taxon>Embryophyta</taxon>
        <taxon>Tracheophyta</taxon>
        <taxon>Spermatophyta</taxon>
        <taxon>Magnoliopsida</taxon>
        <taxon>Liliopsida</taxon>
        <taxon>Asparagales</taxon>
        <taxon>Orchidaceae</taxon>
        <taxon>Vanilloideae</taxon>
        <taxon>Vanilleae</taxon>
        <taxon>Vanilla</taxon>
    </lineage>
</organism>
<dbReference type="Proteomes" id="UP000636800">
    <property type="component" value="Chromosome 2"/>
</dbReference>
<gene>
    <name evidence="3" type="ORF">HPP92_004227</name>
    <name evidence="2" type="ORF">HPP92_004681</name>
</gene>
<dbReference type="EMBL" id="JADCNL010000002">
    <property type="protein sequence ID" value="KAG0491283.1"/>
    <property type="molecule type" value="Genomic_DNA"/>
</dbReference>
<accession>A0A835RWB5</accession>
<evidence type="ECO:0000313" key="2">
    <source>
        <dbReference type="EMBL" id="KAG0491283.1"/>
    </source>
</evidence>
<name>A0A835RWB5_VANPL</name>